<dbReference type="SUPFAM" id="SSF51735">
    <property type="entry name" value="NAD(P)-binding Rossmann-fold domains"/>
    <property type="match status" value="1"/>
</dbReference>
<evidence type="ECO:0000313" key="6">
    <source>
        <dbReference type="Proteomes" id="UP000503117"/>
    </source>
</evidence>
<protein>
    <submittedName>
        <fullName evidence="5">Zinc-binding dehydrogenase</fullName>
    </submittedName>
</protein>
<accession>A0ABX6M4L5</accession>
<evidence type="ECO:0000259" key="3">
    <source>
        <dbReference type="Pfam" id="PF00107"/>
    </source>
</evidence>
<dbReference type="Gene3D" id="3.40.50.720">
    <property type="entry name" value="NAD(P)-binding Rossmann-like Domain"/>
    <property type="match status" value="1"/>
</dbReference>
<organism evidence="5 6">
    <name type="scientific">Duganella dendranthematis</name>
    <dbReference type="NCBI Taxonomy" id="2728021"/>
    <lineage>
        <taxon>Bacteria</taxon>
        <taxon>Pseudomonadati</taxon>
        <taxon>Pseudomonadota</taxon>
        <taxon>Betaproteobacteria</taxon>
        <taxon>Burkholderiales</taxon>
        <taxon>Oxalobacteraceae</taxon>
        <taxon>Telluria group</taxon>
        <taxon>Duganella</taxon>
    </lineage>
</organism>
<dbReference type="EMBL" id="CP051684">
    <property type="protein sequence ID" value="QJD89244.1"/>
    <property type="molecule type" value="Genomic_DNA"/>
</dbReference>
<dbReference type="RefSeq" id="WP_169110789.1">
    <property type="nucleotide sequence ID" value="NZ_CP051684.1"/>
</dbReference>
<keyword evidence="2" id="KW-0560">Oxidoreductase</keyword>
<evidence type="ECO:0000256" key="1">
    <source>
        <dbReference type="ARBA" id="ARBA00022857"/>
    </source>
</evidence>
<dbReference type="InterPro" id="IPR013149">
    <property type="entry name" value="ADH-like_C"/>
</dbReference>
<dbReference type="Proteomes" id="UP000503117">
    <property type="component" value="Chromosome"/>
</dbReference>
<proteinExistence type="predicted"/>
<reference evidence="5 6" key="1">
    <citation type="submission" date="2020-04" db="EMBL/GenBank/DDBJ databases">
        <title>Genome sequencing of novel species.</title>
        <authorList>
            <person name="Heo J."/>
            <person name="Kim S.-J."/>
            <person name="Kim J.-S."/>
            <person name="Hong S.-B."/>
            <person name="Kwon S.-W."/>
        </authorList>
    </citation>
    <scope>NUCLEOTIDE SEQUENCE [LARGE SCALE GENOMIC DNA]</scope>
    <source>
        <strain evidence="5 6">AF9R3</strain>
    </source>
</reference>
<dbReference type="SUPFAM" id="SSF50129">
    <property type="entry name" value="GroES-like"/>
    <property type="match status" value="1"/>
</dbReference>
<sequence length="342" mass="35796">MKAICVTVNRELEVRDLPAPQQPAAGHVLVAMEASAINHGDKAFLKMPAAAGPQIPASRHDVWGASGAGRVVALGDGVPAEYAGKQVAIYRSLTRSPDSVGLWCETAVIPYTSCLILPEQVNARDYCGSLVNVITAYAFLEEVAEAGHQGVIVTAGNSATGHAMAALARARQMPAIFLVRSEAAAETLRALGVEHVIVTSEGYAGQLALLAAALRATAVFDGVGGELMGQIAPALPANSTIYCYGFLGGAAPAAIHTTLLMMKNLTIRRFSNFESATVKQPARLVAALKALEPLIADPMFATWQGQQFSYQQIDAAMAYASPDGRKAILTAQEGSAVPQSLQ</sequence>
<dbReference type="Gene3D" id="3.90.180.10">
    <property type="entry name" value="Medium-chain alcohol dehydrogenases, catalytic domain"/>
    <property type="match status" value="1"/>
</dbReference>
<dbReference type="Pfam" id="PF00107">
    <property type="entry name" value="ADH_zinc_N"/>
    <property type="match status" value="1"/>
</dbReference>
<dbReference type="InterPro" id="IPR013154">
    <property type="entry name" value="ADH-like_N"/>
</dbReference>
<evidence type="ECO:0000256" key="2">
    <source>
        <dbReference type="ARBA" id="ARBA00023002"/>
    </source>
</evidence>
<keyword evidence="1" id="KW-0521">NADP</keyword>
<name>A0ABX6M4L5_9BURK</name>
<dbReference type="PANTHER" id="PTHR48106:SF18">
    <property type="entry name" value="QUINONE OXIDOREDUCTASE PIG3"/>
    <property type="match status" value="1"/>
</dbReference>
<evidence type="ECO:0000313" key="5">
    <source>
        <dbReference type="EMBL" id="QJD89244.1"/>
    </source>
</evidence>
<feature type="domain" description="Alcohol dehydrogenase-like C-terminal" evidence="3">
    <location>
        <begin position="160"/>
        <end position="284"/>
    </location>
</feature>
<dbReference type="PANTHER" id="PTHR48106">
    <property type="entry name" value="QUINONE OXIDOREDUCTASE PIG3-RELATED"/>
    <property type="match status" value="1"/>
</dbReference>
<keyword evidence="6" id="KW-1185">Reference proteome</keyword>
<feature type="domain" description="Alcohol dehydrogenase-like N-terminal" evidence="4">
    <location>
        <begin position="25"/>
        <end position="117"/>
    </location>
</feature>
<dbReference type="InterPro" id="IPR036291">
    <property type="entry name" value="NAD(P)-bd_dom_sf"/>
</dbReference>
<dbReference type="InterPro" id="IPR011032">
    <property type="entry name" value="GroES-like_sf"/>
</dbReference>
<dbReference type="Pfam" id="PF08240">
    <property type="entry name" value="ADH_N"/>
    <property type="match status" value="1"/>
</dbReference>
<gene>
    <name evidence="5" type="ORF">HH213_03435</name>
</gene>
<evidence type="ECO:0000259" key="4">
    <source>
        <dbReference type="Pfam" id="PF08240"/>
    </source>
</evidence>